<name>A0A7J8Y242_GOSAI</name>
<comment type="caution">
    <text evidence="2">The sequence shown here is derived from an EMBL/GenBank/DDBJ whole genome shotgun (WGS) entry which is preliminary data.</text>
</comment>
<keyword evidence="3" id="KW-1185">Reference proteome</keyword>
<feature type="non-terminal residue" evidence="2">
    <location>
        <position position="64"/>
    </location>
</feature>
<accession>A0A7J8Y242</accession>
<evidence type="ECO:0000313" key="2">
    <source>
        <dbReference type="EMBL" id="MBA0693643.1"/>
    </source>
</evidence>
<evidence type="ECO:0000313" key="3">
    <source>
        <dbReference type="Proteomes" id="UP000593577"/>
    </source>
</evidence>
<organism evidence="2 3">
    <name type="scientific">Gossypium aridum</name>
    <name type="common">American cotton</name>
    <name type="synonym">Erioxylum aridum</name>
    <dbReference type="NCBI Taxonomy" id="34290"/>
    <lineage>
        <taxon>Eukaryota</taxon>
        <taxon>Viridiplantae</taxon>
        <taxon>Streptophyta</taxon>
        <taxon>Embryophyta</taxon>
        <taxon>Tracheophyta</taxon>
        <taxon>Spermatophyta</taxon>
        <taxon>Magnoliopsida</taxon>
        <taxon>eudicotyledons</taxon>
        <taxon>Gunneridae</taxon>
        <taxon>Pentapetalae</taxon>
        <taxon>rosids</taxon>
        <taxon>malvids</taxon>
        <taxon>Malvales</taxon>
        <taxon>Malvaceae</taxon>
        <taxon>Malvoideae</taxon>
        <taxon>Gossypium</taxon>
    </lineage>
</organism>
<protein>
    <recommendedName>
        <fullName evidence="1">RNase H type-1 domain-containing protein</fullName>
    </recommendedName>
</protein>
<dbReference type="AlphaFoldDB" id="A0A7J8Y242"/>
<sequence>MNYNGVRIQADSVEVVKIVQGSSLTSSNSVLIRRIHHLLVNARSWVIHYLPRECNQIAGCFAKM</sequence>
<dbReference type="GO" id="GO:0003676">
    <property type="term" value="F:nucleic acid binding"/>
    <property type="evidence" value="ECO:0007669"/>
    <property type="project" value="InterPro"/>
</dbReference>
<feature type="domain" description="RNase H type-1" evidence="1">
    <location>
        <begin position="3"/>
        <end position="64"/>
    </location>
</feature>
<gene>
    <name evidence="2" type="ORF">Goari_004002</name>
</gene>
<dbReference type="EMBL" id="JABFAA010000010">
    <property type="protein sequence ID" value="MBA0693643.1"/>
    <property type="molecule type" value="Genomic_DNA"/>
</dbReference>
<reference evidence="2 3" key="1">
    <citation type="journal article" date="2019" name="Genome Biol. Evol.">
        <title>Insights into the evolution of the New World diploid cottons (Gossypium, subgenus Houzingenia) based on genome sequencing.</title>
        <authorList>
            <person name="Grover C.E."/>
            <person name="Arick M.A. 2nd"/>
            <person name="Thrash A."/>
            <person name="Conover J.L."/>
            <person name="Sanders W.S."/>
            <person name="Peterson D.G."/>
            <person name="Frelichowski J.E."/>
            <person name="Scheffler J.A."/>
            <person name="Scheffler B.E."/>
            <person name="Wendel J.F."/>
        </authorList>
    </citation>
    <scope>NUCLEOTIDE SEQUENCE [LARGE SCALE GENOMIC DNA]</scope>
    <source>
        <strain evidence="2">185</strain>
        <tissue evidence="2">Leaf</tissue>
    </source>
</reference>
<proteinExistence type="predicted"/>
<dbReference type="GO" id="GO:0004523">
    <property type="term" value="F:RNA-DNA hybrid ribonuclease activity"/>
    <property type="evidence" value="ECO:0007669"/>
    <property type="project" value="InterPro"/>
</dbReference>
<dbReference type="InterPro" id="IPR002156">
    <property type="entry name" value="RNaseH_domain"/>
</dbReference>
<evidence type="ECO:0000259" key="1">
    <source>
        <dbReference type="Pfam" id="PF13456"/>
    </source>
</evidence>
<dbReference type="Proteomes" id="UP000593577">
    <property type="component" value="Unassembled WGS sequence"/>
</dbReference>
<dbReference type="Pfam" id="PF13456">
    <property type="entry name" value="RVT_3"/>
    <property type="match status" value="1"/>
</dbReference>